<sequence>MWRGCCNFCTRYSTGFPTSGQSAGSPGNSGAAVSPPLSAAWRRRGNRVVGSPKSQNSGRKGASSRFRETEKIASSNRVVVTEPLADEIYALLTRDHDGLDDLLPPYGLQPDSGNSSGPGVAPLEATLLSPTGLHKPRSDSVPNGVYPAPGPAFLVASQQPVVSLPTPRHTRRVSDVSSAATDSLTALTLTPADLTPSLRRRNFEIDPEVGRRPTLVIETTARLAEAEIMGFDESERSESLAPTSGSLNSSETSCGSPAPSPLKEISRTLQLTQHHDQVALAGVGDKGAGSEEDKDAGKPTCSVKPETQKPISVTGMSSLFSSRVGRFPWGLSKPVTASINSEATNETAALERGLQKSGLSASPDPLEAPGDDEAQAGCESLSSGLIGRSKKKQRLKKGSSLIKLKGAGSFRRAVAVASSSVSSMAPVGIQKKAPPSSVTAESTSTPTSATPGRDPLSLSPTVTMASASTSLVHSGPSQASRDSGPNEETSDAEEDNGDQLSSLPGQPGSRLHHLLGPKLALLPGVRPCDVARAAGHTPVDSSKESTRPVINPYRARSGSLQVTSFFDLNDIQSPGLDNEFRTMGGLSACSPSASLRKTNMEGVGASGKHTGLRRGSLYIFRNSDEPIVTPFAQVLASLRKVRANFIFLTNVHSSKE</sequence>
<feature type="compositionally biased region" description="Basic and acidic residues" evidence="4">
    <location>
        <begin position="288"/>
        <end position="297"/>
    </location>
</feature>
<reference evidence="6" key="1">
    <citation type="submission" date="2018-11" db="EMBL/GenBank/DDBJ databases">
        <authorList>
            <consortium name="Pathogen Informatics"/>
        </authorList>
    </citation>
    <scope>NUCLEOTIDE SEQUENCE</scope>
</reference>
<evidence type="ECO:0000313" key="6">
    <source>
        <dbReference type="EMBL" id="VEL15390.1"/>
    </source>
</evidence>
<keyword evidence="3" id="KW-0114">cAMP</keyword>
<dbReference type="GO" id="GO:0004115">
    <property type="term" value="F:3',5'-cyclic-AMP phosphodiesterase activity"/>
    <property type="evidence" value="ECO:0007669"/>
    <property type="project" value="UniProtKB-EC"/>
</dbReference>
<keyword evidence="7" id="KW-1185">Reference proteome</keyword>
<feature type="region of interest" description="Disordered" evidence="4">
    <location>
        <begin position="230"/>
        <end position="262"/>
    </location>
</feature>
<dbReference type="Pfam" id="PF18100">
    <property type="entry name" value="PDE4_UCR"/>
    <property type="match status" value="1"/>
</dbReference>
<feature type="compositionally biased region" description="Basic residues" evidence="4">
    <location>
        <begin position="388"/>
        <end position="397"/>
    </location>
</feature>
<protein>
    <recommendedName>
        <fullName evidence="1">3',5'-cyclic-AMP phosphodiesterase</fullName>
        <ecNumber evidence="1">3.1.4.53</ecNumber>
    </recommendedName>
</protein>
<dbReference type="EC" id="3.1.4.53" evidence="1"/>
<evidence type="ECO:0000259" key="5">
    <source>
        <dbReference type="Pfam" id="PF18100"/>
    </source>
</evidence>
<evidence type="ECO:0000256" key="2">
    <source>
        <dbReference type="ARBA" id="ARBA00022801"/>
    </source>
</evidence>
<evidence type="ECO:0000256" key="3">
    <source>
        <dbReference type="ARBA" id="ARBA00023149"/>
    </source>
</evidence>
<dbReference type="AlphaFoldDB" id="A0A448WMB7"/>
<feature type="compositionally biased region" description="Polar residues" evidence="4">
    <location>
        <begin position="17"/>
        <end position="28"/>
    </location>
</feature>
<dbReference type="InterPro" id="IPR040844">
    <property type="entry name" value="PDE4_UCR"/>
</dbReference>
<feature type="domain" description="Phosphodiesterase 4 upstream conserved regions (UCR)" evidence="5">
    <location>
        <begin position="628"/>
        <end position="654"/>
    </location>
</feature>
<proteinExistence type="predicted"/>
<dbReference type="Proteomes" id="UP000784294">
    <property type="component" value="Unassembled WGS sequence"/>
</dbReference>
<comment type="caution">
    <text evidence="6">The sequence shown here is derived from an EMBL/GenBank/DDBJ whole genome shotgun (WGS) entry which is preliminary data.</text>
</comment>
<feature type="region of interest" description="Disordered" evidence="4">
    <location>
        <begin position="415"/>
        <end position="512"/>
    </location>
</feature>
<name>A0A448WMB7_9PLAT</name>
<evidence type="ECO:0000313" key="7">
    <source>
        <dbReference type="Proteomes" id="UP000784294"/>
    </source>
</evidence>
<feature type="region of interest" description="Disordered" evidence="4">
    <location>
        <begin position="46"/>
        <end position="71"/>
    </location>
</feature>
<evidence type="ECO:0000256" key="1">
    <source>
        <dbReference type="ARBA" id="ARBA00012276"/>
    </source>
</evidence>
<dbReference type="OrthoDB" id="189220at2759"/>
<feature type="compositionally biased region" description="Polar residues" evidence="4">
    <location>
        <begin position="240"/>
        <end position="255"/>
    </location>
</feature>
<accession>A0A448WMB7</accession>
<evidence type="ECO:0000256" key="4">
    <source>
        <dbReference type="SAM" id="MobiDB-lite"/>
    </source>
</evidence>
<feature type="region of interest" description="Disordered" evidence="4">
    <location>
        <begin position="17"/>
        <end position="36"/>
    </location>
</feature>
<feature type="region of interest" description="Disordered" evidence="4">
    <location>
        <begin position="342"/>
        <end position="398"/>
    </location>
</feature>
<feature type="compositionally biased region" description="Polar residues" evidence="4">
    <location>
        <begin position="458"/>
        <end position="487"/>
    </location>
</feature>
<keyword evidence="2" id="KW-0378">Hydrolase</keyword>
<feature type="compositionally biased region" description="Low complexity" evidence="4">
    <location>
        <begin position="433"/>
        <end position="451"/>
    </location>
</feature>
<feature type="region of interest" description="Disordered" evidence="4">
    <location>
        <begin position="284"/>
        <end position="309"/>
    </location>
</feature>
<gene>
    <name evidence="6" type="ORF">PXEA_LOCUS8830</name>
</gene>
<dbReference type="EMBL" id="CAAALY010024474">
    <property type="protein sequence ID" value="VEL15390.1"/>
    <property type="molecule type" value="Genomic_DNA"/>
</dbReference>
<organism evidence="6 7">
    <name type="scientific">Protopolystoma xenopodis</name>
    <dbReference type="NCBI Taxonomy" id="117903"/>
    <lineage>
        <taxon>Eukaryota</taxon>
        <taxon>Metazoa</taxon>
        <taxon>Spiralia</taxon>
        <taxon>Lophotrochozoa</taxon>
        <taxon>Platyhelminthes</taxon>
        <taxon>Monogenea</taxon>
        <taxon>Polyopisthocotylea</taxon>
        <taxon>Polystomatidea</taxon>
        <taxon>Polystomatidae</taxon>
        <taxon>Protopolystoma</taxon>
    </lineage>
</organism>
<feature type="compositionally biased region" description="Acidic residues" evidence="4">
    <location>
        <begin position="488"/>
        <end position="497"/>
    </location>
</feature>